<feature type="region of interest" description="Disordered" evidence="5">
    <location>
        <begin position="207"/>
        <end position="226"/>
    </location>
</feature>
<feature type="transmembrane region" description="Helical" evidence="6">
    <location>
        <begin position="269"/>
        <end position="296"/>
    </location>
</feature>
<keyword evidence="8" id="KW-1185">Reference proteome</keyword>
<name>A0AAD9YV25_COLKA</name>
<feature type="compositionally biased region" description="Polar residues" evidence="5">
    <location>
        <begin position="409"/>
        <end position="420"/>
    </location>
</feature>
<evidence type="ECO:0000256" key="5">
    <source>
        <dbReference type="SAM" id="MobiDB-lite"/>
    </source>
</evidence>
<evidence type="ECO:0000256" key="4">
    <source>
        <dbReference type="ARBA" id="ARBA00023136"/>
    </source>
</evidence>
<feature type="region of interest" description="Disordered" evidence="5">
    <location>
        <begin position="1"/>
        <end position="63"/>
    </location>
</feature>
<dbReference type="EMBL" id="VYYT01000013">
    <property type="protein sequence ID" value="KAK2778205.1"/>
    <property type="molecule type" value="Genomic_DNA"/>
</dbReference>
<evidence type="ECO:0000256" key="3">
    <source>
        <dbReference type="ARBA" id="ARBA00022989"/>
    </source>
</evidence>
<keyword evidence="3 6" id="KW-1133">Transmembrane helix</keyword>
<evidence type="ECO:0000313" key="7">
    <source>
        <dbReference type="EMBL" id="KAK2778205.1"/>
    </source>
</evidence>
<evidence type="ECO:0000256" key="1">
    <source>
        <dbReference type="ARBA" id="ARBA00004167"/>
    </source>
</evidence>
<comment type="subcellular location">
    <subcellularLocation>
        <location evidence="1">Membrane</location>
        <topology evidence="1">Single-pass membrane protein</topology>
    </subcellularLocation>
</comment>
<dbReference type="GO" id="GO:0071944">
    <property type="term" value="C:cell periphery"/>
    <property type="evidence" value="ECO:0007669"/>
    <property type="project" value="UniProtKB-ARBA"/>
</dbReference>
<evidence type="ECO:0000256" key="2">
    <source>
        <dbReference type="ARBA" id="ARBA00022692"/>
    </source>
</evidence>
<dbReference type="GO" id="GO:0016020">
    <property type="term" value="C:membrane"/>
    <property type="evidence" value="ECO:0007669"/>
    <property type="project" value="UniProtKB-SubCell"/>
</dbReference>
<dbReference type="InterPro" id="IPR051694">
    <property type="entry name" value="Immunoregulatory_rcpt-like"/>
</dbReference>
<feature type="region of interest" description="Disordered" evidence="5">
    <location>
        <begin position="236"/>
        <end position="266"/>
    </location>
</feature>
<evidence type="ECO:0000313" key="8">
    <source>
        <dbReference type="Proteomes" id="UP001281614"/>
    </source>
</evidence>
<accession>A0AAD9YV25</accession>
<organism evidence="7 8">
    <name type="scientific">Colletotrichum kahawae</name>
    <name type="common">Coffee berry disease fungus</name>
    <dbReference type="NCBI Taxonomy" id="34407"/>
    <lineage>
        <taxon>Eukaryota</taxon>
        <taxon>Fungi</taxon>
        <taxon>Dikarya</taxon>
        <taxon>Ascomycota</taxon>
        <taxon>Pezizomycotina</taxon>
        <taxon>Sordariomycetes</taxon>
        <taxon>Hypocreomycetidae</taxon>
        <taxon>Glomerellales</taxon>
        <taxon>Glomerellaceae</taxon>
        <taxon>Colletotrichum</taxon>
        <taxon>Colletotrichum gloeosporioides species complex</taxon>
    </lineage>
</organism>
<gene>
    <name evidence="7" type="ORF">CKAH01_03161</name>
</gene>
<reference evidence="7" key="1">
    <citation type="submission" date="2023-02" db="EMBL/GenBank/DDBJ databases">
        <title>Colletotrichum kahawae CIFC_Que2 genome sequencing and assembly.</title>
        <authorList>
            <person name="Baroncelli R."/>
        </authorList>
    </citation>
    <scope>NUCLEOTIDE SEQUENCE</scope>
    <source>
        <strain evidence="7">CIFC_Que2</strain>
    </source>
</reference>
<dbReference type="Proteomes" id="UP001281614">
    <property type="component" value="Unassembled WGS sequence"/>
</dbReference>
<evidence type="ECO:0000256" key="6">
    <source>
        <dbReference type="SAM" id="Phobius"/>
    </source>
</evidence>
<dbReference type="PANTHER" id="PTHR15549">
    <property type="entry name" value="PAIRED IMMUNOGLOBULIN-LIKE TYPE 2 RECEPTOR"/>
    <property type="match status" value="1"/>
</dbReference>
<keyword evidence="2 6" id="KW-0812">Transmembrane</keyword>
<feature type="compositionally biased region" description="Low complexity" evidence="5">
    <location>
        <begin position="360"/>
        <end position="372"/>
    </location>
</feature>
<comment type="caution">
    <text evidence="7">The sequence shown here is derived from an EMBL/GenBank/DDBJ whole genome shotgun (WGS) entry which is preliminary data.</text>
</comment>
<feature type="region of interest" description="Disordered" evidence="5">
    <location>
        <begin position="323"/>
        <end position="431"/>
    </location>
</feature>
<keyword evidence="4 6" id="KW-0472">Membrane</keyword>
<feature type="compositionally biased region" description="Low complexity" evidence="5">
    <location>
        <begin position="236"/>
        <end position="262"/>
    </location>
</feature>
<feature type="compositionally biased region" description="Basic and acidic residues" evidence="5">
    <location>
        <begin position="323"/>
        <end position="341"/>
    </location>
</feature>
<sequence>MSLPSGLFDNEDEDSNTLSLGEKGNTPFYETTTRPERDEGTGIKSPTVSVDTGTLGSGGSGDRVIMNWDNPHDVRWTVTDGSVTVVNATWQGRQSDDKGPVETIKFAKNPNATLGMPHSGLFGTSRDVHTKRESAEFEFLAAGGGLRLPVNDASVSAYLRKEMYLVLGWSKNDGTGTGYTQSGLFTVYHGASSDPEYEETRKNITSKITSDAESAGRDIDSNSEWAPKTTIGVSSSITSTSTATSSPSSTTTISAGSSSSSSSGGGGGLSAGAIAGIVIGSILGVALIAFLLWFLLRRRRRANNVHNGGYGSGPHEFLADKETHARVTESPHSPYSDDGHQQQEMQQSQRHLTESEHDAAVPAAAAAAVLPASGTSPTERRSFAPPYSEEEHTPIASRSLENVNRDGARSSTPNVNSNVSHLIEDGMTEDEIRRLEEEERALDAAIEQAGQGGGQGQRR</sequence>
<proteinExistence type="predicted"/>
<protein>
    <submittedName>
        <fullName evidence="7">Uncharacterized protein</fullName>
    </submittedName>
</protein>
<dbReference type="AlphaFoldDB" id="A0AAD9YV25"/>